<reference evidence="3 4" key="1">
    <citation type="submission" date="2018-06" db="EMBL/GenBank/DDBJ databases">
        <title>Mucibacter soli gen. nov., sp. nov., a new member of the family Chitinophagaceae producing mucin.</title>
        <authorList>
            <person name="Kim M.-K."/>
            <person name="Park S."/>
            <person name="Kim T.-S."/>
            <person name="Joung Y."/>
            <person name="Han J.-H."/>
            <person name="Kim S.B."/>
        </authorList>
    </citation>
    <scope>NUCLEOTIDE SEQUENCE [LARGE SCALE GENOMIC DNA]</scope>
    <source>
        <strain evidence="3 4">R1-15</strain>
    </source>
</reference>
<feature type="domain" description="HTH cro/C1-type" evidence="2">
    <location>
        <begin position="6"/>
        <end position="63"/>
    </location>
</feature>
<evidence type="ECO:0000259" key="2">
    <source>
        <dbReference type="PROSITE" id="PS50943"/>
    </source>
</evidence>
<dbReference type="InterPro" id="IPR010982">
    <property type="entry name" value="Lambda_DNA-bd_dom_sf"/>
</dbReference>
<keyword evidence="4" id="KW-1185">Reference proteome</keyword>
<proteinExistence type="predicted"/>
<dbReference type="PROSITE" id="PS50943">
    <property type="entry name" value="HTH_CROC1"/>
    <property type="match status" value="1"/>
</dbReference>
<evidence type="ECO:0000313" key="3">
    <source>
        <dbReference type="EMBL" id="PZF71610.1"/>
    </source>
</evidence>
<dbReference type="OrthoDB" id="1098513at2"/>
<dbReference type="CDD" id="cd00093">
    <property type="entry name" value="HTH_XRE"/>
    <property type="match status" value="1"/>
</dbReference>
<dbReference type="GO" id="GO:0003677">
    <property type="term" value="F:DNA binding"/>
    <property type="evidence" value="ECO:0007669"/>
    <property type="project" value="InterPro"/>
</dbReference>
<gene>
    <name evidence="3" type="ORF">DN068_16175</name>
</gene>
<accession>A0A2W2AHB1</accession>
<feature type="coiled-coil region" evidence="1">
    <location>
        <begin position="95"/>
        <end position="136"/>
    </location>
</feature>
<dbReference type="Pfam" id="PF01381">
    <property type="entry name" value="HTH_3"/>
    <property type="match status" value="1"/>
</dbReference>
<keyword evidence="1" id="KW-0175">Coiled coil</keyword>
<name>A0A2W2AHB1_9BACT</name>
<protein>
    <recommendedName>
        <fullName evidence="2">HTH cro/C1-type domain-containing protein</fullName>
    </recommendedName>
</protein>
<dbReference type="RefSeq" id="WP_110999984.1">
    <property type="nucleotide sequence ID" value="NZ_QKTW01000022.1"/>
</dbReference>
<evidence type="ECO:0000313" key="4">
    <source>
        <dbReference type="Proteomes" id="UP000248745"/>
    </source>
</evidence>
<dbReference type="EMBL" id="QKTW01000022">
    <property type="protein sequence ID" value="PZF71610.1"/>
    <property type="molecule type" value="Genomic_DNA"/>
</dbReference>
<dbReference type="AlphaFoldDB" id="A0A2W2AHB1"/>
<sequence length="142" mass="16464">MEAFDLKNFREKHTKLSQREFAAKLGVSQGTVGKIEAPNSTVKVSNKLLDKIAAKFNYDTEPYKSYNLDKGSVHDEHTIEIGEFEYKYYKLLEEKEALYNKLLELSGENKDLLKKIVVCAEEKNELLIEREQLNKKIETMSK</sequence>
<dbReference type="SMART" id="SM00530">
    <property type="entry name" value="HTH_XRE"/>
    <property type="match status" value="1"/>
</dbReference>
<organism evidence="3 4">
    <name type="scientific">Taibaiella soli</name>
    <dbReference type="NCBI Taxonomy" id="1649169"/>
    <lineage>
        <taxon>Bacteria</taxon>
        <taxon>Pseudomonadati</taxon>
        <taxon>Bacteroidota</taxon>
        <taxon>Chitinophagia</taxon>
        <taxon>Chitinophagales</taxon>
        <taxon>Chitinophagaceae</taxon>
        <taxon>Taibaiella</taxon>
    </lineage>
</organism>
<dbReference type="Proteomes" id="UP000248745">
    <property type="component" value="Unassembled WGS sequence"/>
</dbReference>
<comment type="caution">
    <text evidence="3">The sequence shown here is derived from an EMBL/GenBank/DDBJ whole genome shotgun (WGS) entry which is preliminary data.</text>
</comment>
<dbReference type="SUPFAM" id="SSF47413">
    <property type="entry name" value="lambda repressor-like DNA-binding domains"/>
    <property type="match status" value="1"/>
</dbReference>
<evidence type="ECO:0000256" key="1">
    <source>
        <dbReference type="SAM" id="Coils"/>
    </source>
</evidence>
<dbReference type="Gene3D" id="1.10.260.40">
    <property type="entry name" value="lambda repressor-like DNA-binding domains"/>
    <property type="match status" value="1"/>
</dbReference>
<dbReference type="InterPro" id="IPR001387">
    <property type="entry name" value="Cro/C1-type_HTH"/>
</dbReference>